<comment type="subunit">
    <text evidence="9">Component of the Sec protein translocase complex. Heterotrimer consisting of SecY, SecE and SecG subunits. The heterotrimers can form oligomers, although 1 heterotrimer is thought to be able to translocate proteins. Interacts with the ribosome. Interacts with SecDF, and other proteins may be involved. Interacts with SecA.</text>
</comment>
<dbReference type="InterPro" id="IPR001901">
    <property type="entry name" value="Translocase_SecE/Sec61-g"/>
</dbReference>
<evidence type="ECO:0000256" key="6">
    <source>
        <dbReference type="ARBA" id="ARBA00022989"/>
    </source>
</evidence>
<keyword evidence="2 9" id="KW-0813">Transport</keyword>
<keyword evidence="7 9" id="KW-0811">Translocation</keyword>
<dbReference type="InterPro" id="IPR005807">
    <property type="entry name" value="SecE_bac"/>
</dbReference>
<evidence type="ECO:0000256" key="8">
    <source>
        <dbReference type="ARBA" id="ARBA00023136"/>
    </source>
</evidence>
<feature type="region of interest" description="Disordered" evidence="10">
    <location>
        <begin position="1"/>
        <end position="113"/>
    </location>
</feature>
<accession>A0A6J4UIE8</accession>
<dbReference type="InterPro" id="IPR038379">
    <property type="entry name" value="SecE_sf"/>
</dbReference>
<dbReference type="AlphaFoldDB" id="A0A6J4UIE8"/>
<organism evidence="11">
    <name type="scientific">uncultured Thermomicrobiales bacterium</name>
    <dbReference type="NCBI Taxonomy" id="1645740"/>
    <lineage>
        <taxon>Bacteria</taxon>
        <taxon>Pseudomonadati</taxon>
        <taxon>Thermomicrobiota</taxon>
        <taxon>Thermomicrobia</taxon>
        <taxon>Thermomicrobiales</taxon>
        <taxon>environmental samples</taxon>
    </lineage>
</organism>
<evidence type="ECO:0000256" key="5">
    <source>
        <dbReference type="ARBA" id="ARBA00022927"/>
    </source>
</evidence>
<dbReference type="GO" id="GO:0008320">
    <property type="term" value="F:protein transmembrane transporter activity"/>
    <property type="evidence" value="ECO:0007669"/>
    <property type="project" value="UniProtKB-UniRule"/>
</dbReference>
<dbReference type="GO" id="GO:0065002">
    <property type="term" value="P:intracellular protein transmembrane transport"/>
    <property type="evidence" value="ECO:0007669"/>
    <property type="project" value="UniProtKB-UniRule"/>
</dbReference>
<comment type="function">
    <text evidence="9">Essential subunit of the Sec protein translocation channel SecYEG. Clamps together the 2 halves of SecY. May contact the channel plug during translocation.</text>
</comment>
<keyword evidence="4 9" id="KW-0812">Transmembrane</keyword>
<evidence type="ECO:0000256" key="4">
    <source>
        <dbReference type="ARBA" id="ARBA00022692"/>
    </source>
</evidence>
<evidence type="ECO:0000256" key="2">
    <source>
        <dbReference type="ARBA" id="ARBA00022448"/>
    </source>
</evidence>
<protein>
    <recommendedName>
        <fullName evidence="9">Protein translocase subunit SecE</fullName>
    </recommendedName>
</protein>
<feature type="compositionally biased region" description="Polar residues" evidence="10">
    <location>
        <begin position="87"/>
        <end position="108"/>
    </location>
</feature>
<name>A0A6J4UIE8_9BACT</name>
<dbReference type="GO" id="GO:0006605">
    <property type="term" value="P:protein targeting"/>
    <property type="evidence" value="ECO:0007669"/>
    <property type="project" value="UniProtKB-UniRule"/>
</dbReference>
<dbReference type="GO" id="GO:0005886">
    <property type="term" value="C:plasma membrane"/>
    <property type="evidence" value="ECO:0007669"/>
    <property type="project" value="UniProtKB-SubCell"/>
</dbReference>
<reference evidence="11" key="1">
    <citation type="submission" date="2020-02" db="EMBL/GenBank/DDBJ databases">
        <authorList>
            <person name="Meier V. D."/>
        </authorList>
    </citation>
    <scope>NUCLEOTIDE SEQUENCE</scope>
    <source>
        <strain evidence="11">AVDCRST_MAG33</strain>
    </source>
</reference>
<keyword evidence="5 9" id="KW-0653">Protein transport</keyword>
<comment type="subcellular location">
    <subcellularLocation>
        <location evidence="9">Cell membrane</location>
        <topology evidence="9">Single-pass membrane protein</topology>
    </subcellularLocation>
    <subcellularLocation>
        <location evidence="1">Membrane</location>
    </subcellularLocation>
</comment>
<feature type="compositionally biased region" description="Low complexity" evidence="10">
    <location>
        <begin position="41"/>
        <end position="86"/>
    </location>
</feature>
<dbReference type="Gene3D" id="1.20.5.1030">
    <property type="entry name" value="Preprotein translocase secy subunit"/>
    <property type="match status" value="1"/>
</dbReference>
<dbReference type="NCBIfam" id="TIGR00964">
    <property type="entry name" value="secE_bact"/>
    <property type="match status" value="1"/>
</dbReference>
<keyword evidence="6 9" id="KW-1133">Transmembrane helix</keyword>
<evidence type="ECO:0000256" key="1">
    <source>
        <dbReference type="ARBA" id="ARBA00004370"/>
    </source>
</evidence>
<dbReference type="PANTHER" id="PTHR33910:SF1">
    <property type="entry name" value="PROTEIN TRANSLOCASE SUBUNIT SECE"/>
    <property type="match status" value="1"/>
</dbReference>
<dbReference type="GO" id="GO:0043952">
    <property type="term" value="P:protein transport by the Sec complex"/>
    <property type="evidence" value="ECO:0007669"/>
    <property type="project" value="UniProtKB-UniRule"/>
</dbReference>
<dbReference type="GO" id="GO:0009306">
    <property type="term" value="P:protein secretion"/>
    <property type="evidence" value="ECO:0007669"/>
    <property type="project" value="UniProtKB-UniRule"/>
</dbReference>
<proteinExistence type="inferred from homology"/>
<evidence type="ECO:0000256" key="3">
    <source>
        <dbReference type="ARBA" id="ARBA00022475"/>
    </source>
</evidence>
<feature type="transmembrane region" description="Helical" evidence="9">
    <location>
        <begin position="144"/>
        <end position="167"/>
    </location>
</feature>
<evidence type="ECO:0000256" key="7">
    <source>
        <dbReference type="ARBA" id="ARBA00023010"/>
    </source>
</evidence>
<dbReference type="Pfam" id="PF00584">
    <property type="entry name" value="SecE"/>
    <property type="match status" value="1"/>
</dbReference>
<sequence length="170" mass="18151">MGLRPVVYTGGNAAVRPVASAPRSRSGRIDSGFTREGRGMSAQRRSSASNRRARGASGRKSGTTSTVEPSVETTATPAVAVVEPTSSPATPTRQQPRMATDKSTGQGRRNQRMAGVRRYIADTRAELRRVTWPDQLTVRNLTGVVIAVSAVMGLLLGGIDFVLLRIFEAL</sequence>
<evidence type="ECO:0000256" key="10">
    <source>
        <dbReference type="SAM" id="MobiDB-lite"/>
    </source>
</evidence>
<gene>
    <name evidence="9" type="primary">secE</name>
    <name evidence="11" type="ORF">AVDCRST_MAG33-649</name>
</gene>
<keyword evidence="8 9" id="KW-0472">Membrane</keyword>
<evidence type="ECO:0000313" key="11">
    <source>
        <dbReference type="EMBL" id="CAA9548138.1"/>
    </source>
</evidence>
<dbReference type="PANTHER" id="PTHR33910">
    <property type="entry name" value="PROTEIN TRANSLOCASE SUBUNIT SECE"/>
    <property type="match status" value="1"/>
</dbReference>
<evidence type="ECO:0000256" key="9">
    <source>
        <dbReference type="HAMAP-Rule" id="MF_00422"/>
    </source>
</evidence>
<dbReference type="HAMAP" id="MF_00422">
    <property type="entry name" value="SecE"/>
    <property type="match status" value="1"/>
</dbReference>
<keyword evidence="3 9" id="KW-1003">Cell membrane</keyword>
<comment type="similarity">
    <text evidence="9">Belongs to the SecE/SEC61-gamma family.</text>
</comment>
<dbReference type="EMBL" id="CADCWK010000053">
    <property type="protein sequence ID" value="CAA9548138.1"/>
    <property type="molecule type" value="Genomic_DNA"/>
</dbReference>